<evidence type="ECO:0000313" key="6">
    <source>
        <dbReference type="EMBL" id="CQR72772.1"/>
    </source>
</evidence>
<dbReference type="PANTHER" id="PTHR45833">
    <property type="entry name" value="METHIONINE SYNTHASE"/>
    <property type="match status" value="1"/>
</dbReference>
<accession>A0A0U1KZD2</accession>
<keyword evidence="6" id="KW-0808">Transferase</keyword>
<dbReference type="Pfam" id="PF02607">
    <property type="entry name" value="B12-binding_2"/>
    <property type="match status" value="1"/>
</dbReference>
<dbReference type="Gene3D" id="3.40.50.280">
    <property type="entry name" value="Cobalamin-binding domain"/>
    <property type="match status" value="1"/>
</dbReference>
<dbReference type="InterPro" id="IPR036594">
    <property type="entry name" value="Meth_synthase_dom"/>
</dbReference>
<keyword evidence="7" id="KW-1185">Reference proteome</keyword>
<feature type="domain" description="B12-binding N-terminal" evidence="5">
    <location>
        <begin position="1"/>
        <end position="91"/>
    </location>
</feature>
<dbReference type="GO" id="GO:0031419">
    <property type="term" value="F:cobalamin binding"/>
    <property type="evidence" value="ECO:0007669"/>
    <property type="project" value="InterPro"/>
</dbReference>
<feature type="domain" description="B12-binding" evidence="4">
    <location>
        <begin position="93"/>
        <end position="216"/>
    </location>
</feature>
<name>A0A0U1KZD2_9FIRM</name>
<dbReference type="SUPFAM" id="SSF52242">
    <property type="entry name" value="Cobalamin (vitamin B12)-binding domain"/>
    <property type="match status" value="1"/>
</dbReference>
<dbReference type="Proteomes" id="UP000049855">
    <property type="component" value="Unassembled WGS sequence"/>
</dbReference>
<evidence type="ECO:0000256" key="2">
    <source>
        <dbReference type="ARBA" id="ARBA00022723"/>
    </source>
</evidence>
<dbReference type="GO" id="GO:0050667">
    <property type="term" value="P:homocysteine metabolic process"/>
    <property type="evidence" value="ECO:0007669"/>
    <property type="project" value="TreeGrafter"/>
</dbReference>
<dbReference type="Gene3D" id="1.10.1240.10">
    <property type="entry name" value="Methionine synthase domain"/>
    <property type="match status" value="1"/>
</dbReference>
<evidence type="ECO:0000313" key="7">
    <source>
        <dbReference type="Proteomes" id="UP000049855"/>
    </source>
</evidence>
<evidence type="ECO:0000256" key="3">
    <source>
        <dbReference type="ARBA" id="ARBA00023285"/>
    </source>
</evidence>
<dbReference type="PANTHER" id="PTHR45833:SF1">
    <property type="entry name" value="METHIONINE SYNTHASE"/>
    <property type="match status" value="1"/>
</dbReference>
<dbReference type="AlphaFoldDB" id="A0A0U1KZD2"/>
<dbReference type="PROSITE" id="PS51332">
    <property type="entry name" value="B12_BINDING"/>
    <property type="match status" value="1"/>
</dbReference>
<gene>
    <name evidence="6" type="ORF">SpAn4DRAFT_3232</name>
</gene>
<dbReference type="InterPro" id="IPR036724">
    <property type="entry name" value="Cobalamin-bd_sf"/>
</dbReference>
<dbReference type="InterPro" id="IPR050554">
    <property type="entry name" value="Met_Synthase/Corrinoid"/>
</dbReference>
<evidence type="ECO:0000259" key="4">
    <source>
        <dbReference type="PROSITE" id="PS51332"/>
    </source>
</evidence>
<proteinExistence type="inferred from homology"/>
<dbReference type="SUPFAM" id="SSF47644">
    <property type="entry name" value="Methionine synthase domain"/>
    <property type="match status" value="1"/>
</dbReference>
<evidence type="ECO:0000256" key="1">
    <source>
        <dbReference type="ARBA" id="ARBA00010854"/>
    </source>
</evidence>
<dbReference type="GO" id="GO:0005829">
    <property type="term" value="C:cytosol"/>
    <property type="evidence" value="ECO:0007669"/>
    <property type="project" value="TreeGrafter"/>
</dbReference>
<dbReference type="Pfam" id="PF02310">
    <property type="entry name" value="B12-binding"/>
    <property type="match status" value="1"/>
</dbReference>
<dbReference type="GO" id="GO:0032259">
    <property type="term" value="P:methylation"/>
    <property type="evidence" value="ECO:0007669"/>
    <property type="project" value="UniProtKB-KW"/>
</dbReference>
<dbReference type="FunFam" id="3.40.50.280:FF:000003">
    <property type="entry name" value="Dimethylamine methyltransferase corrinoid protein"/>
    <property type="match status" value="1"/>
</dbReference>
<keyword evidence="2" id="KW-0479">Metal-binding</keyword>
<dbReference type="RefSeq" id="WP_021168459.1">
    <property type="nucleotide sequence ID" value="NZ_CTRP01000011.1"/>
</dbReference>
<keyword evidence="6" id="KW-0489">Methyltransferase</keyword>
<sequence length="216" mass="23409">MGREQILKEAFDAITEYDEDRALEIAKRSLAEGLDYADILANGFGASMRNLGDLFSSGDVSLPELVVAAEVMQSVAKYYDEQALASGKKTMRQGKIVLATVEGDIHDIGKGIVASLIKSQGFQVIDLGRDVPVSKLIDVAVKENADIIGTSALLTTTILHQKELEEQLKRHGLKEKIKTMVGGAPCTQRWASRIGADAYAEDGAEAVKKTFELLQL</sequence>
<dbReference type="GO" id="GO:0046653">
    <property type="term" value="P:tetrahydrofolate metabolic process"/>
    <property type="evidence" value="ECO:0007669"/>
    <property type="project" value="TreeGrafter"/>
</dbReference>
<dbReference type="GO" id="GO:0046872">
    <property type="term" value="F:metal ion binding"/>
    <property type="evidence" value="ECO:0007669"/>
    <property type="project" value="UniProtKB-KW"/>
</dbReference>
<dbReference type="EMBL" id="CTRP01000011">
    <property type="protein sequence ID" value="CQR72772.1"/>
    <property type="molecule type" value="Genomic_DNA"/>
</dbReference>
<dbReference type="SMART" id="SM01018">
    <property type="entry name" value="B12-binding_2"/>
    <property type="match status" value="1"/>
</dbReference>
<dbReference type="EC" id="2.1.1.13" evidence="6"/>
<evidence type="ECO:0000259" key="5">
    <source>
        <dbReference type="PROSITE" id="PS51337"/>
    </source>
</evidence>
<dbReference type="InterPro" id="IPR006158">
    <property type="entry name" value="Cobalamin-bd"/>
</dbReference>
<dbReference type="InterPro" id="IPR003759">
    <property type="entry name" value="Cbl-bd_cap"/>
</dbReference>
<reference evidence="7" key="1">
    <citation type="submission" date="2015-03" db="EMBL/GenBank/DDBJ databases">
        <authorList>
            <person name="Nijsse Bart"/>
        </authorList>
    </citation>
    <scope>NUCLEOTIDE SEQUENCE [LARGE SCALE GENOMIC DNA]</scope>
</reference>
<organism evidence="6 7">
    <name type="scientific">Sporomusa ovata</name>
    <dbReference type="NCBI Taxonomy" id="2378"/>
    <lineage>
        <taxon>Bacteria</taxon>
        <taxon>Bacillati</taxon>
        <taxon>Bacillota</taxon>
        <taxon>Negativicutes</taxon>
        <taxon>Selenomonadales</taxon>
        <taxon>Sporomusaceae</taxon>
        <taxon>Sporomusa</taxon>
    </lineage>
</organism>
<comment type="similarity">
    <text evidence="1">Belongs to the methylamine corrinoid protein family.</text>
</comment>
<dbReference type="GO" id="GO:0008705">
    <property type="term" value="F:methionine synthase activity"/>
    <property type="evidence" value="ECO:0007669"/>
    <property type="project" value="UniProtKB-EC"/>
</dbReference>
<keyword evidence="3" id="KW-0170">Cobalt</keyword>
<protein>
    <submittedName>
        <fullName evidence="6">5-methyltetrahydrofolate--homocysteine methyltransferase</fullName>
        <ecNumber evidence="6">2.1.1.13</ecNumber>
    </submittedName>
</protein>
<dbReference type="PROSITE" id="PS51337">
    <property type="entry name" value="B12_BINDING_NTER"/>
    <property type="match status" value="1"/>
</dbReference>